<keyword evidence="1" id="KW-0732">Signal</keyword>
<comment type="caution">
    <text evidence="2">The sequence shown here is derived from an EMBL/GenBank/DDBJ whole genome shotgun (WGS) entry which is preliminary data.</text>
</comment>
<evidence type="ECO:0000313" key="2">
    <source>
        <dbReference type="EMBL" id="KGO88224.1"/>
    </source>
</evidence>
<dbReference type="AlphaFoldDB" id="A0A0A2M7I4"/>
<protein>
    <submittedName>
        <fullName evidence="2">Uncharacterized protein</fullName>
    </submittedName>
</protein>
<name>A0A0A2M7I4_9FLAO</name>
<dbReference type="OrthoDB" id="1364767at2"/>
<evidence type="ECO:0000313" key="3">
    <source>
        <dbReference type="Proteomes" id="UP000030152"/>
    </source>
</evidence>
<evidence type="ECO:0000256" key="1">
    <source>
        <dbReference type="SAM" id="SignalP"/>
    </source>
</evidence>
<keyword evidence="3" id="KW-1185">Reference proteome</keyword>
<reference evidence="2 3" key="1">
    <citation type="submission" date="2013-09" db="EMBL/GenBank/DDBJ databases">
        <authorList>
            <person name="Zeng Z."/>
            <person name="Chen C."/>
        </authorList>
    </citation>
    <scope>NUCLEOTIDE SEQUENCE [LARGE SCALE GENOMIC DNA]</scope>
    <source>
        <strain evidence="2 3">WB 3.3-2</strain>
    </source>
</reference>
<sequence length="131" mass="15254">MKFRAYYIFLALALFISATSYAQVDRRIGSGQYRRAPKAKDGKSTDFVDQTVEYYTKELKLDDFQQAAIRTIVEEQRDAINELMAAKEITSDERRDRAKAINDKIDAKIVPILSEDQKTKYKTTIQDKRKY</sequence>
<proteinExistence type="predicted"/>
<feature type="signal peptide" evidence="1">
    <location>
        <begin position="1"/>
        <end position="22"/>
    </location>
</feature>
<gene>
    <name evidence="2" type="ORF">Q765_04095</name>
</gene>
<dbReference type="EMBL" id="JRLX01000002">
    <property type="protein sequence ID" value="KGO88224.1"/>
    <property type="molecule type" value="Genomic_DNA"/>
</dbReference>
<dbReference type="RefSeq" id="WP_020212093.1">
    <property type="nucleotide sequence ID" value="NZ_JRLX01000002.1"/>
</dbReference>
<dbReference type="eggNOG" id="ENOG5030QM6">
    <property type="taxonomic scope" value="Bacteria"/>
</dbReference>
<dbReference type="Proteomes" id="UP000030152">
    <property type="component" value="Unassembled WGS sequence"/>
</dbReference>
<organism evidence="2 3">
    <name type="scientific">Flavobacterium rivuli WB 3.3-2 = DSM 21788</name>
    <dbReference type="NCBI Taxonomy" id="1121895"/>
    <lineage>
        <taxon>Bacteria</taxon>
        <taxon>Pseudomonadati</taxon>
        <taxon>Bacteroidota</taxon>
        <taxon>Flavobacteriia</taxon>
        <taxon>Flavobacteriales</taxon>
        <taxon>Flavobacteriaceae</taxon>
        <taxon>Flavobacterium</taxon>
    </lineage>
</organism>
<feature type="chain" id="PRO_5001990985" evidence="1">
    <location>
        <begin position="23"/>
        <end position="131"/>
    </location>
</feature>
<accession>A0A0A2M7I4</accession>